<evidence type="ECO:0000313" key="11">
    <source>
        <dbReference type="EMBL" id="KAJ1154796.1"/>
    </source>
</evidence>
<keyword evidence="3" id="KW-0813">Transport</keyword>
<evidence type="ECO:0000256" key="3">
    <source>
        <dbReference type="ARBA" id="ARBA00022448"/>
    </source>
</evidence>
<reference evidence="11" key="1">
    <citation type="journal article" date="2022" name="bioRxiv">
        <title>Sequencing and chromosome-scale assembly of the giantPleurodeles waltlgenome.</title>
        <authorList>
            <person name="Brown T."/>
            <person name="Elewa A."/>
            <person name="Iarovenko S."/>
            <person name="Subramanian E."/>
            <person name="Araus A.J."/>
            <person name="Petzold A."/>
            <person name="Susuki M."/>
            <person name="Suzuki K.-i.T."/>
            <person name="Hayashi T."/>
            <person name="Toyoda A."/>
            <person name="Oliveira C."/>
            <person name="Osipova E."/>
            <person name="Leigh N.D."/>
            <person name="Simon A."/>
            <person name="Yun M.H."/>
        </authorList>
    </citation>
    <scope>NUCLEOTIDE SEQUENCE</scope>
    <source>
        <strain evidence="11">20211129_DDA</strain>
        <tissue evidence="11">Liver</tissue>
    </source>
</reference>
<keyword evidence="5" id="KW-0677">Repeat</keyword>
<evidence type="ECO:0000256" key="1">
    <source>
        <dbReference type="ARBA" id="ARBA00004253"/>
    </source>
</evidence>
<evidence type="ECO:0000256" key="5">
    <source>
        <dbReference type="ARBA" id="ARBA00022737"/>
    </source>
</evidence>
<dbReference type="GO" id="GO:0016558">
    <property type="term" value="P:protein import into peroxisome matrix"/>
    <property type="evidence" value="ECO:0007669"/>
    <property type="project" value="InterPro"/>
</dbReference>
<dbReference type="EMBL" id="JANPWB010000009">
    <property type="protein sequence ID" value="KAJ1154796.1"/>
    <property type="molecule type" value="Genomic_DNA"/>
</dbReference>
<dbReference type="SMART" id="SM00320">
    <property type="entry name" value="WD40"/>
    <property type="match status" value="2"/>
</dbReference>
<feature type="non-terminal residue" evidence="11">
    <location>
        <position position="1"/>
    </location>
</feature>
<protein>
    <recommendedName>
        <fullName evidence="9">Peroxin-7</fullName>
    </recommendedName>
</protein>
<keyword evidence="7" id="KW-0576">Peroxisome</keyword>
<comment type="subcellular location">
    <subcellularLocation>
        <location evidence="2">Cytoplasm</location>
        <location evidence="2">Cytosol</location>
    </subcellularLocation>
    <subcellularLocation>
        <location evidence="1">Peroxisome matrix</location>
    </subcellularLocation>
</comment>
<sequence>VYSVDWSLTRGEQLVVSGSWDHTAKVWDPAVARSLCTFKGHQGVIYSTVWSPHIPGCFASASGSSRWRFFTLLGFFLWDSFWRARTVVACYCQTAPWLPEGVAPTSARAENCRNWGRSPTLLNFD</sequence>
<dbReference type="PROSITE" id="PS50082">
    <property type="entry name" value="WD_REPEATS_2"/>
    <property type="match status" value="1"/>
</dbReference>
<feature type="non-terminal residue" evidence="11">
    <location>
        <position position="125"/>
    </location>
</feature>
<dbReference type="PANTHER" id="PTHR46027">
    <property type="entry name" value="PEROXISOMAL TARGETING SIGNAL 2 RECEPTOR"/>
    <property type="match status" value="1"/>
</dbReference>
<dbReference type="InterPro" id="IPR015943">
    <property type="entry name" value="WD40/YVTN_repeat-like_dom_sf"/>
</dbReference>
<accession>A0AAV7RT66</accession>
<comment type="similarity">
    <text evidence="8">Belongs to the WD repeat peroxin-7 family.</text>
</comment>
<dbReference type="GO" id="GO:0005829">
    <property type="term" value="C:cytosol"/>
    <property type="evidence" value="ECO:0007669"/>
    <property type="project" value="UniProtKB-SubCell"/>
</dbReference>
<evidence type="ECO:0000256" key="10">
    <source>
        <dbReference type="PROSITE-ProRule" id="PRU00221"/>
    </source>
</evidence>
<dbReference type="PANTHER" id="PTHR46027:SF1">
    <property type="entry name" value="PEROXISOMAL TARGETING SIGNAL 2 RECEPTOR"/>
    <property type="match status" value="1"/>
</dbReference>
<dbReference type="InterPro" id="IPR036322">
    <property type="entry name" value="WD40_repeat_dom_sf"/>
</dbReference>
<keyword evidence="12" id="KW-1185">Reference proteome</keyword>
<evidence type="ECO:0000256" key="2">
    <source>
        <dbReference type="ARBA" id="ARBA00004514"/>
    </source>
</evidence>
<evidence type="ECO:0000313" key="12">
    <source>
        <dbReference type="Proteomes" id="UP001066276"/>
    </source>
</evidence>
<dbReference type="Pfam" id="PF00400">
    <property type="entry name" value="WD40"/>
    <property type="match status" value="1"/>
</dbReference>
<dbReference type="GO" id="GO:0005053">
    <property type="term" value="F:peroxisome matrix targeting signal-2 binding"/>
    <property type="evidence" value="ECO:0007669"/>
    <property type="project" value="InterPro"/>
</dbReference>
<organism evidence="11 12">
    <name type="scientific">Pleurodeles waltl</name>
    <name type="common">Iberian ribbed newt</name>
    <dbReference type="NCBI Taxonomy" id="8319"/>
    <lineage>
        <taxon>Eukaryota</taxon>
        <taxon>Metazoa</taxon>
        <taxon>Chordata</taxon>
        <taxon>Craniata</taxon>
        <taxon>Vertebrata</taxon>
        <taxon>Euteleostomi</taxon>
        <taxon>Amphibia</taxon>
        <taxon>Batrachia</taxon>
        <taxon>Caudata</taxon>
        <taxon>Salamandroidea</taxon>
        <taxon>Salamandridae</taxon>
        <taxon>Pleurodelinae</taxon>
        <taxon>Pleurodeles</taxon>
    </lineage>
</organism>
<evidence type="ECO:0000256" key="6">
    <source>
        <dbReference type="ARBA" id="ARBA00022927"/>
    </source>
</evidence>
<dbReference type="Proteomes" id="UP001066276">
    <property type="component" value="Chromosome 5"/>
</dbReference>
<keyword evidence="4" id="KW-0963">Cytoplasm</keyword>
<dbReference type="Gene3D" id="2.130.10.10">
    <property type="entry name" value="YVTN repeat-like/Quinoprotein amine dehydrogenase"/>
    <property type="match status" value="1"/>
</dbReference>
<name>A0AAV7RT66_PLEWA</name>
<gene>
    <name evidence="11" type="ORF">NDU88_007539</name>
</gene>
<dbReference type="SUPFAM" id="SSF50978">
    <property type="entry name" value="WD40 repeat-like"/>
    <property type="match status" value="1"/>
</dbReference>
<dbReference type="GO" id="GO:0005782">
    <property type="term" value="C:peroxisomal matrix"/>
    <property type="evidence" value="ECO:0007669"/>
    <property type="project" value="UniProtKB-SubCell"/>
</dbReference>
<keyword evidence="10" id="KW-0853">WD repeat</keyword>
<comment type="caution">
    <text evidence="11">The sequence shown here is derived from an EMBL/GenBank/DDBJ whole genome shotgun (WGS) entry which is preliminary data.</text>
</comment>
<evidence type="ECO:0000256" key="8">
    <source>
        <dbReference type="ARBA" id="ARBA00024017"/>
    </source>
</evidence>
<feature type="repeat" description="WD" evidence="10">
    <location>
        <begin position="1"/>
        <end position="28"/>
    </location>
</feature>
<dbReference type="InterPro" id="IPR044536">
    <property type="entry name" value="PEX7"/>
</dbReference>
<evidence type="ECO:0000256" key="9">
    <source>
        <dbReference type="ARBA" id="ARBA00032565"/>
    </source>
</evidence>
<proteinExistence type="inferred from homology"/>
<dbReference type="InterPro" id="IPR001680">
    <property type="entry name" value="WD40_rpt"/>
</dbReference>
<dbReference type="AlphaFoldDB" id="A0AAV7RT66"/>
<evidence type="ECO:0000256" key="7">
    <source>
        <dbReference type="ARBA" id="ARBA00023140"/>
    </source>
</evidence>
<evidence type="ECO:0000256" key="4">
    <source>
        <dbReference type="ARBA" id="ARBA00022490"/>
    </source>
</evidence>
<keyword evidence="6" id="KW-0653">Protein transport</keyword>